<dbReference type="Proteomes" id="UP001054857">
    <property type="component" value="Unassembled WGS sequence"/>
</dbReference>
<evidence type="ECO:0008006" key="6">
    <source>
        <dbReference type="Google" id="ProtNLM"/>
    </source>
</evidence>
<dbReference type="PANTHER" id="PTHR45743:SF2">
    <property type="entry name" value="POTASSIUM CHANNEL AKT1"/>
    <property type="match status" value="1"/>
</dbReference>
<proteinExistence type="predicted"/>
<keyword evidence="3" id="KW-0472">Membrane</keyword>
<keyword evidence="2" id="KW-0407">Ion channel</keyword>
<protein>
    <recommendedName>
        <fullName evidence="6">Potassium channel domain-containing protein</fullName>
    </recommendedName>
</protein>
<dbReference type="GO" id="GO:0034702">
    <property type="term" value="C:monoatomic ion channel complex"/>
    <property type="evidence" value="ECO:0007669"/>
    <property type="project" value="UniProtKB-KW"/>
</dbReference>
<dbReference type="Gene3D" id="1.10.287.630">
    <property type="entry name" value="Helix hairpin bin"/>
    <property type="match status" value="1"/>
</dbReference>
<sequence length="149" mass="16851">MFYLVAQVEGHSRDSWVGRNADRFLGRPTTERYLLSLYYSVSAFTGLGDGALFASTVPEAAFMILYLFFNLFLAAYILGTVTMLVVKGDERSKQFRERMSSLNEFSKTNELPPALHSAMQEHLDVTFHSDQAPDEQVLAIYPTAIRSIR</sequence>
<dbReference type="GO" id="GO:0005249">
    <property type="term" value="F:voltage-gated potassium channel activity"/>
    <property type="evidence" value="ECO:0007669"/>
    <property type="project" value="InterPro"/>
</dbReference>
<keyword evidence="1" id="KW-0633">Potassium transport</keyword>
<keyword evidence="2" id="KW-0406">Ion transport</keyword>
<dbReference type="AlphaFoldDB" id="A0AAD3HS39"/>
<evidence type="ECO:0000256" key="1">
    <source>
        <dbReference type="ARBA" id="ARBA00022826"/>
    </source>
</evidence>
<comment type="caution">
    <text evidence="4">The sequence shown here is derived from an EMBL/GenBank/DDBJ whole genome shotgun (WGS) entry which is preliminary data.</text>
</comment>
<dbReference type="Gene3D" id="1.10.287.70">
    <property type="match status" value="1"/>
</dbReference>
<evidence type="ECO:0000313" key="5">
    <source>
        <dbReference type="Proteomes" id="UP001054857"/>
    </source>
</evidence>
<keyword evidence="3" id="KW-0812">Transmembrane</keyword>
<name>A0AAD3HS39_9CHLO</name>
<organism evidence="4 5">
    <name type="scientific">Astrephomene gubernaculifera</name>
    <dbReference type="NCBI Taxonomy" id="47775"/>
    <lineage>
        <taxon>Eukaryota</taxon>
        <taxon>Viridiplantae</taxon>
        <taxon>Chlorophyta</taxon>
        <taxon>core chlorophytes</taxon>
        <taxon>Chlorophyceae</taxon>
        <taxon>CS clade</taxon>
        <taxon>Chlamydomonadales</taxon>
        <taxon>Astrephomenaceae</taxon>
        <taxon>Astrephomene</taxon>
    </lineage>
</organism>
<reference evidence="4 5" key="1">
    <citation type="journal article" date="2021" name="Sci. Rep.">
        <title>Genome sequencing of the multicellular alga Astrephomene provides insights into convergent evolution of germ-soma differentiation.</title>
        <authorList>
            <person name="Yamashita S."/>
            <person name="Yamamoto K."/>
            <person name="Matsuzaki R."/>
            <person name="Suzuki S."/>
            <person name="Yamaguchi H."/>
            <person name="Hirooka S."/>
            <person name="Minakuchi Y."/>
            <person name="Miyagishima S."/>
            <person name="Kawachi M."/>
            <person name="Toyoda A."/>
            <person name="Nozaki H."/>
        </authorList>
    </citation>
    <scope>NUCLEOTIDE SEQUENCE [LARGE SCALE GENOMIC DNA]</scope>
    <source>
        <strain evidence="4 5">NIES-4017</strain>
    </source>
</reference>
<accession>A0AAD3HS39</accession>
<keyword evidence="1" id="KW-0630">Potassium</keyword>
<dbReference type="PANTHER" id="PTHR45743">
    <property type="entry name" value="POTASSIUM CHANNEL AKT1"/>
    <property type="match status" value="1"/>
</dbReference>
<keyword evidence="1" id="KW-0631">Potassium channel</keyword>
<evidence type="ECO:0000313" key="4">
    <source>
        <dbReference type="EMBL" id="GFR50886.1"/>
    </source>
</evidence>
<dbReference type="EMBL" id="BMAR01000042">
    <property type="protein sequence ID" value="GFR50886.1"/>
    <property type="molecule type" value="Genomic_DNA"/>
</dbReference>
<keyword evidence="2" id="KW-0813">Transport</keyword>
<keyword evidence="3" id="KW-1133">Transmembrane helix</keyword>
<gene>
    <name evidence="4" type="ORF">Agub_g13176</name>
</gene>
<evidence type="ECO:0000256" key="3">
    <source>
        <dbReference type="SAM" id="Phobius"/>
    </source>
</evidence>
<keyword evidence="5" id="KW-1185">Reference proteome</keyword>
<feature type="transmembrane region" description="Helical" evidence="3">
    <location>
        <begin position="60"/>
        <end position="86"/>
    </location>
</feature>
<evidence type="ECO:0000256" key="2">
    <source>
        <dbReference type="ARBA" id="ARBA00022882"/>
    </source>
</evidence>
<dbReference type="SUPFAM" id="SSF81324">
    <property type="entry name" value="Voltage-gated potassium channels"/>
    <property type="match status" value="1"/>
</dbReference>
<dbReference type="InterPro" id="IPR045319">
    <property type="entry name" value="KAT/AKT"/>
</dbReference>
<feature type="transmembrane region" description="Helical" evidence="3">
    <location>
        <begin position="33"/>
        <end position="54"/>
    </location>
</feature>
<keyword evidence="2" id="KW-0851">Voltage-gated channel</keyword>